<keyword evidence="1" id="KW-0472">Membrane</keyword>
<proteinExistence type="predicted"/>
<sequence length="67" mass="7268">MDKAAPFIVASKPIVATVPVPVGLALILSIIIDLLYSDVLTLYSEIPYSAIWEFAKTMADVLLYPSV</sequence>
<name>A0A382U3I0_9ZZZZ</name>
<keyword evidence="1" id="KW-1133">Transmembrane helix</keyword>
<protein>
    <submittedName>
        <fullName evidence="2">Uncharacterized protein</fullName>
    </submittedName>
</protein>
<dbReference type="EMBL" id="UINC01141030">
    <property type="protein sequence ID" value="SVD28527.1"/>
    <property type="molecule type" value="Genomic_DNA"/>
</dbReference>
<reference evidence="2" key="1">
    <citation type="submission" date="2018-05" db="EMBL/GenBank/DDBJ databases">
        <authorList>
            <person name="Lanie J.A."/>
            <person name="Ng W.-L."/>
            <person name="Kazmierczak K.M."/>
            <person name="Andrzejewski T.M."/>
            <person name="Davidsen T.M."/>
            <person name="Wayne K.J."/>
            <person name="Tettelin H."/>
            <person name="Glass J.I."/>
            <person name="Rusch D."/>
            <person name="Podicherti R."/>
            <person name="Tsui H.-C.T."/>
            <person name="Winkler M.E."/>
        </authorList>
    </citation>
    <scope>NUCLEOTIDE SEQUENCE</scope>
</reference>
<gene>
    <name evidence="2" type="ORF">METZ01_LOCUS381381</name>
</gene>
<feature type="transmembrane region" description="Helical" evidence="1">
    <location>
        <begin position="14"/>
        <end position="36"/>
    </location>
</feature>
<accession>A0A382U3I0</accession>
<evidence type="ECO:0000256" key="1">
    <source>
        <dbReference type="SAM" id="Phobius"/>
    </source>
</evidence>
<organism evidence="2">
    <name type="scientific">marine metagenome</name>
    <dbReference type="NCBI Taxonomy" id="408172"/>
    <lineage>
        <taxon>unclassified sequences</taxon>
        <taxon>metagenomes</taxon>
        <taxon>ecological metagenomes</taxon>
    </lineage>
</organism>
<evidence type="ECO:0000313" key="2">
    <source>
        <dbReference type="EMBL" id="SVD28527.1"/>
    </source>
</evidence>
<dbReference type="AlphaFoldDB" id="A0A382U3I0"/>
<keyword evidence="1" id="KW-0812">Transmembrane</keyword>